<dbReference type="Pfam" id="PF01641">
    <property type="entry name" value="SelR"/>
    <property type="match status" value="1"/>
</dbReference>
<evidence type="ECO:0000313" key="8">
    <source>
        <dbReference type="EMBL" id="ETD26538.1"/>
    </source>
</evidence>
<evidence type="ECO:0000256" key="1">
    <source>
        <dbReference type="ARBA" id="ARBA00001947"/>
    </source>
</evidence>
<dbReference type="HOGENOM" id="CLU_031040_8_5_7"/>
<dbReference type="EMBL" id="AZJJ01000002">
    <property type="protein sequence ID" value="ETD26538.1"/>
    <property type="molecule type" value="Genomic_DNA"/>
</dbReference>
<feature type="domain" description="MsrB" evidence="7">
    <location>
        <begin position="1"/>
        <end position="120"/>
    </location>
</feature>
<dbReference type="GO" id="GO:0006979">
    <property type="term" value="P:response to oxidative stress"/>
    <property type="evidence" value="ECO:0007669"/>
    <property type="project" value="InterPro"/>
</dbReference>
<dbReference type="InterPro" id="IPR011057">
    <property type="entry name" value="Mss4-like_sf"/>
</dbReference>
<dbReference type="InterPro" id="IPR002579">
    <property type="entry name" value="Met_Sox_Rdtase_MsrB_dom"/>
</dbReference>
<dbReference type="Proteomes" id="UP000018688">
    <property type="component" value="Unassembled WGS sequence"/>
</dbReference>
<dbReference type="GO" id="GO:0030091">
    <property type="term" value="P:protein repair"/>
    <property type="evidence" value="ECO:0007669"/>
    <property type="project" value="InterPro"/>
</dbReference>
<reference evidence="8 9" key="1">
    <citation type="submission" date="2013-10" db="EMBL/GenBank/DDBJ databases">
        <title>The Genome Sequence of Helicobacter canis NCTC 12740.</title>
        <authorList>
            <consortium name="The Broad Institute Genomics Platform"/>
            <person name="Earl A."/>
            <person name="Fox J.G."/>
            <person name="Shen Z."/>
            <person name="Young S.K."/>
            <person name="Zeng Q."/>
            <person name="Gargeya S."/>
            <person name="Fitzgerald M."/>
            <person name="Abouelleil A."/>
            <person name="Alvarado L."/>
            <person name="Chapman S.B."/>
            <person name="Gainer-Dewar J."/>
            <person name="Goldberg J."/>
            <person name="Griggs A."/>
            <person name="Gujja S."/>
            <person name="Hansen M."/>
            <person name="Howarth C."/>
            <person name="Imamovic A."/>
            <person name="Ireland A."/>
            <person name="Larimer J."/>
            <person name="McCowan C."/>
            <person name="Murphy C."/>
            <person name="Pearson M."/>
            <person name="Poon T.W."/>
            <person name="Priest M."/>
            <person name="Roberts A."/>
            <person name="Saif S."/>
            <person name="Shea T."/>
            <person name="Sykes S."/>
            <person name="Wortman J."/>
            <person name="Nusbaum C."/>
            <person name="Birren B."/>
        </authorList>
    </citation>
    <scope>NUCLEOTIDE SEQUENCE [LARGE SCALE GENOMIC DNA]</scope>
    <source>
        <strain evidence="8 9">NCTC 12740</strain>
    </source>
</reference>
<dbReference type="InterPro" id="IPR028427">
    <property type="entry name" value="Met_Sox_Rdtase_MsrB"/>
</dbReference>
<dbReference type="STRING" id="1357399.HMPREF2087_00920"/>
<dbReference type="EC" id="1.8.4.12" evidence="2"/>
<evidence type="ECO:0000313" key="9">
    <source>
        <dbReference type="Proteomes" id="UP000018688"/>
    </source>
</evidence>
<evidence type="ECO:0000256" key="6">
    <source>
        <dbReference type="ARBA" id="ARBA00048488"/>
    </source>
</evidence>
<keyword evidence="3" id="KW-0479">Metal-binding</keyword>
<comment type="cofactor">
    <cofactor evidence="1">
        <name>Zn(2+)</name>
        <dbReference type="ChEBI" id="CHEBI:29105"/>
    </cofactor>
</comment>
<evidence type="ECO:0000256" key="4">
    <source>
        <dbReference type="ARBA" id="ARBA00022833"/>
    </source>
</evidence>
<dbReference type="PROSITE" id="PS51790">
    <property type="entry name" value="MSRB"/>
    <property type="match status" value="1"/>
</dbReference>
<keyword evidence="4" id="KW-0862">Zinc</keyword>
<evidence type="ECO:0000256" key="2">
    <source>
        <dbReference type="ARBA" id="ARBA00012499"/>
    </source>
</evidence>
<accession>V8CGL8</accession>
<gene>
    <name evidence="8" type="ORF">HMPREF2087_00920</name>
</gene>
<dbReference type="PANTHER" id="PTHR46081:SF8">
    <property type="entry name" value="PEPTIDE METHIONINE SULFOXIDE REDUCTASE 2"/>
    <property type="match status" value="1"/>
</dbReference>
<protein>
    <recommendedName>
        <fullName evidence="2">peptide-methionine (R)-S-oxide reductase</fullName>
        <ecNumber evidence="2">1.8.4.12</ecNumber>
    </recommendedName>
</protein>
<sequence length="123" mass="13629">MPAMPPLNDKERAIIIDKATEPPFSGIYTDHFENGVYICRQCGAALYNSKDKFPSHCGWASFDDEIQGAIAKEPDSDGKRVEILCACCRGHLGHIFIGEGFTEKNTRHCVNSLSLHFVKAESI</sequence>
<dbReference type="PANTHER" id="PTHR46081">
    <property type="entry name" value="PEPTIDE METHIONINE SULFOXIDE REDUCTASE 2"/>
    <property type="match status" value="1"/>
</dbReference>
<dbReference type="GO" id="GO:0046872">
    <property type="term" value="F:metal ion binding"/>
    <property type="evidence" value="ECO:0007669"/>
    <property type="project" value="UniProtKB-KW"/>
</dbReference>
<dbReference type="GO" id="GO:0033743">
    <property type="term" value="F:peptide-methionine (R)-S-oxide reductase activity"/>
    <property type="evidence" value="ECO:0007669"/>
    <property type="project" value="UniProtKB-EC"/>
</dbReference>
<evidence type="ECO:0000256" key="5">
    <source>
        <dbReference type="ARBA" id="ARBA00023002"/>
    </source>
</evidence>
<dbReference type="SUPFAM" id="SSF51316">
    <property type="entry name" value="Mss4-like"/>
    <property type="match status" value="1"/>
</dbReference>
<dbReference type="AlphaFoldDB" id="V8CGL8"/>
<comment type="catalytic activity">
    <reaction evidence="6">
        <text>L-methionyl-[protein] + [thioredoxin]-disulfide + H2O = L-methionyl-(R)-S-oxide-[protein] + [thioredoxin]-dithiol</text>
        <dbReference type="Rhea" id="RHEA:24164"/>
        <dbReference type="Rhea" id="RHEA-COMP:10698"/>
        <dbReference type="Rhea" id="RHEA-COMP:10700"/>
        <dbReference type="Rhea" id="RHEA-COMP:12313"/>
        <dbReference type="Rhea" id="RHEA-COMP:12314"/>
        <dbReference type="ChEBI" id="CHEBI:15377"/>
        <dbReference type="ChEBI" id="CHEBI:16044"/>
        <dbReference type="ChEBI" id="CHEBI:29950"/>
        <dbReference type="ChEBI" id="CHEBI:45764"/>
        <dbReference type="ChEBI" id="CHEBI:50058"/>
        <dbReference type="EC" id="1.8.4.12"/>
    </reaction>
</comment>
<proteinExistence type="predicted"/>
<organism evidence="8 9">
    <name type="scientific">Helicobacter canis NCTC 12740</name>
    <dbReference type="NCBI Taxonomy" id="1357399"/>
    <lineage>
        <taxon>Bacteria</taxon>
        <taxon>Pseudomonadati</taxon>
        <taxon>Campylobacterota</taxon>
        <taxon>Epsilonproteobacteria</taxon>
        <taxon>Campylobacterales</taxon>
        <taxon>Helicobacteraceae</taxon>
        <taxon>Helicobacter</taxon>
    </lineage>
</organism>
<evidence type="ECO:0000256" key="3">
    <source>
        <dbReference type="ARBA" id="ARBA00022723"/>
    </source>
</evidence>
<dbReference type="NCBIfam" id="NF004036">
    <property type="entry name" value="PRK05508.1"/>
    <property type="match status" value="1"/>
</dbReference>
<keyword evidence="5" id="KW-0560">Oxidoreductase</keyword>
<dbReference type="eggNOG" id="COG0229">
    <property type="taxonomic scope" value="Bacteria"/>
</dbReference>
<dbReference type="PATRIC" id="fig|1357399.3.peg.966"/>
<keyword evidence="9" id="KW-1185">Reference proteome</keyword>
<evidence type="ECO:0000259" key="7">
    <source>
        <dbReference type="PROSITE" id="PS51790"/>
    </source>
</evidence>
<name>V8CGL8_9HELI</name>
<dbReference type="Gene3D" id="2.170.150.20">
    <property type="entry name" value="Peptide methionine sulfoxide reductase"/>
    <property type="match status" value="1"/>
</dbReference>
<comment type="caution">
    <text evidence="8">The sequence shown here is derived from an EMBL/GenBank/DDBJ whole genome shotgun (WGS) entry which is preliminary data.</text>
</comment>